<organism evidence="9 10">
    <name type="scientific">Methanobrevibacter millerae</name>
    <dbReference type="NCBI Taxonomy" id="230361"/>
    <lineage>
        <taxon>Archaea</taxon>
        <taxon>Methanobacteriati</taxon>
        <taxon>Methanobacteriota</taxon>
        <taxon>Methanomada group</taxon>
        <taxon>Methanobacteria</taxon>
        <taxon>Methanobacteriales</taxon>
        <taxon>Methanobacteriaceae</taxon>
        <taxon>Methanobrevibacter</taxon>
    </lineage>
</organism>
<proteinExistence type="inferred from homology"/>
<dbReference type="CDD" id="cd06261">
    <property type="entry name" value="TM_PBP2"/>
    <property type="match status" value="1"/>
</dbReference>
<feature type="transmembrane region" description="Helical" evidence="7">
    <location>
        <begin position="194"/>
        <end position="214"/>
    </location>
</feature>
<dbReference type="InterPro" id="IPR000515">
    <property type="entry name" value="MetI-like"/>
</dbReference>
<dbReference type="SUPFAM" id="SSF161098">
    <property type="entry name" value="MetI-like"/>
    <property type="match status" value="1"/>
</dbReference>
<dbReference type="RefSeq" id="WP_058739784.1">
    <property type="nucleotide sequence ID" value="NZ_CP011266.1"/>
</dbReference>
<dbReference type="AlphaFoldDB" id="A0A0U2V5E6"/>
<evidence type="ECO:0000256" key="4">
    <source>
        <dbReference type="ARBA" id="ARBA00022692"/>
    </source>
</evidence>
<evidence type="ECO:0000256" key="7">
    <source>
        <dbReference type="RuleBase" id="RU363032"/>
    </source>
</evidence>
<dbReference type="Proteomes" id="UP000067738">
    <property type="component" value="Chromosome"/>
</dbReference>
<name>A0A0U2V5E6_9EURY</name>
<keyword evidence="10" id="KW-1185">Reference proteome</keyword>
<comment type="similarity">
    <text evidence="7">Belongs to the binding-protein-dependent transport system permease family.</text>
</comment>
<dbReference type="Pfam" id="PF00528">
    <property type="entry name" value="BPD_transp_1"/>
    <property type="match status" value="1"/>
</dbReference>
<protein>
    <submittedName>
        <fullName evidence="9">Nickel ABC transporter permease protein NikC</fullName>
    </submittedName>
</protein>
<feature type="transmembrane region" description="Helical" evidence="7">
    <location>
        <begin position="249"/>
        <end position="270"/>
    </location>
</feature>
<dbReference type="PANTHER" id="PTHR43386">
    <property type="entry name" value="OLIGOPEPTIDE TRANSPORT SYSTEM PERMEASE PROTEIN APPC"/>
    <property type="match status" value="1"/>
</dbReference>
<evidence type="ECO:0000256" key="3">
    <source>
        <dbReference type="ARBA" id="ARBA00022475"/>
    </source>
</evidence>
<feature type="transmembrane region" description="Helical" evidence="7">
    <location>
        <begin position="25"/>
        <end position="45"/>
    </location>
</feature>
<evidence type="ECO:0000256" key="6">
    <source>
        <dbReference type="ARBA" id="ARBA00023136"/>
    </source>
</evidence>
<dbReference type="PANTHER" id="PTHR43386:SF23">
    <property type="entry name" value="ABC TRANSPORTER"/>
    <property type="match status" value="1"/>
</dbReference>
<keyword evidence="4 7" id="KW-0812">Transmembrane</keyword>
<feature type="domain" description="ABC transmembrane type-1" evidence="8">
    <location>
        <begin position="82"/>
        <end position="271"/>
    </location>
</feature>
<evidence type="ECO:0000313" key="9">
    <source>
        <dbReference type="EMBL" id="ALT69554.1"/>
    </source>
</evidence>
<evidence type="ECO:0000313" key="10">
    <source>
        <dbReference type="Proteomes" id="UP000067738"/>
    </source>
</evidence>
<feature type="transmembrane region" description="Helical" evidence="7">
    <location>
        <begin position="79"/>
        <end position="105"/>
    </location>
</feature>
<dbReference type="GO" id="GO:0005886">
    <property type="term" value="C:plasma membrane"/>
    <property type="evidence" value="ECO:0007669"/>
    <property type="project" value="UniProtKB-SubCell"/>
</dbReference>
<dbReference type="GO" id="GO:0055085">
    <property type="term" value="P:transmembrane transport"/>
    <property type="evidence" value="ECO:0007669"/>
    <property type="project" value="InterPro"/>
</dbReference>
<evidence type="ECO:0000256" key="2">
    <source>
        <dbReference type="ARBA" id="ARBA00022448"/>
    </source>
</evidence>
<evidence type="ECO:0000256" key="1">
    <source>
        <dbReference type="ARBA" id="ARBA00004651"/>
    </source>
</evidence>
<dbReference type="PROSITE" id="PS50928">
    <property type="entry name" value="ABC_TM1"/>
    <property type="match status" value="1"/>
</dbReference>
<reference evidence="9 10" key="1">
    <citation type="submission" date="2015-04" db="EMBL/GenBank/DDBJ databases">
        <title>The complete genome sequence of the rumen methanogen Methanobrevibacter millerae SM9.</title>
        <authorList>
            <person name="Leahy S.C."/>
            <person name="Kelly W.J."/>
            <person name="Pacheco D.M."/>
            <person name="Li D."/>
            <person name="Altermann E."/>
            <person name="Attwood G.T."/>
        </authorList>
    </citation>
    <scope>NUCLEOTIDE SEQUENCE [LARGE SCALE GENOMIC DNA]</scope>
    <source>
        <strain evidence="9 10">SM9</strain>
    </source>
</reference>
<dbReference type="GeneID" id="26736732"/>
<dbReference type="InterPro" id="IPR050366">
    <property type="entry name" value="BP-dependent_transpt_permease"/>
</dbReference>
<gene>
    <name evidence="9" type="primary">nikC</name>
    <name evidence="9" type="ORF">sm9_1787</name>
</gene>
<dbReference type="OrthoDB" id="312811at2157"/>
<keyword evidence="6 7" id="KW-0472">Membrane</keyword>
<comment type="subcellular location">
    <subcellularLocation>
        <location evidence="1 7">Cell membrane</location>
        <topology evidence="1 7">Multi-pass membrane protein</topology>
    </subcellularLocation>
</comment>
<dbReference type="InterPro" id="IPR035906">
    <property type="entry name" value="MetI-like_sf"/>
</dbReference>
<evidence type="ECO:0000259" key="8">
    <source>
        <dbReference type="PROSITE" id="PS50928"/>
    </source>
</evidence>
<evidence type="ECO:0000256" key="5">
    <source>
        <dbReference type="ARBA" id="ARBA00022989"/>
    </source>
</evidence>
<keyword evidence="3" id="KW-1003">Cell membrane</keyword>
<dbReference type="KEGG" id="mmil:sm9_1787"/>
<accession>A0A0U2V5E6</accession>
<dbReference type="Gene3D" id="1.10.3720.10">
    <property type="entry name" value="MetI-like"/>
    <property type="match status" value="1"/>
</dbReference>
<keyword evidence="5 7" id="KW-1133">Transmembrane helix</keyword>
<keyword evidence="2 7" id="KW-0813">Transport</keyword>
<dbReference type="EMBL" id="CP011266">
    <property type="protein sequence ID" value="ALT69554.1"/>
    <property type="molecule type" value="Genomic_DNA"/>
</dbReference>
<sequence>MIRKKQVNEKEQWFLFRANLRTKTFIIIGISALVIVSILISSLFIGEIPTSFTSANQMPSFAHLFGTDWMGRDMFQRTVAGLGLSLTVGIVASLVSTLISIILGLFSSFNRFADEAVASIIDLFGSIPHILLIILISIMFGGGTIGVIMGVGLTHWTPLARVLRSEVKEIKTKEYIHLAENLGKSKIWIATKHILPLIISQIIVGVILMFPHAIMHEAAITFLGFGLPPHEPAIGVILSESMHYLSSGYWWLAFYPGLSLLIVVLLFDLIGENVEKLLNPETAQE</sequence>
<dbReference type="PATRIC" id="fig|230361.4.peg.1849"/>